<dbReference type="PANTHER" id="PTHR31415">
    <property type="entry name" value="OS05G0367900 PROTEIN"/>
    <property type="match status" value="1"/>
</dbReference>
<gene>
    <name evidence="4" type="primary">LOC108815101</name>
</gene>
<dbReference type="AlphaFoldDB" id="A0A6J0K5M8"/>
<sequence length="208" mass="23046">MANSLPEIVTRETDPPLPLRRRTQLQSSSVGHEVSTKKEKSAINAFCHGLLTSVLFCTIVFVIMFFPNALRPCNVSFSVESISVSSPSSAAAIWHVDFLVNHPRSTCHVYYDADGVYAKLGFLNTAVLKTSHTRRSPGHTSFSVDLATEGNQTDVTRAFELDMKLSARMKQHLLGEDACGHFYITCQDLTLGYDKIKCQSSFKKLKGI</sequence>
<accession>A0A6J0K5M8</accession>
<dbReference type="OrthoDB" id="1068976at2759"/>
<reference evidence="3" key="1">
    <citation type="journal article" date="2019" name="Database">
        <title>The radish genome database (RadishGD): an integrated information resource for radish genomics.</title>
        <authorList>
            <person name="Yu H.J."/>
            <person name="Baek S."/>
            <person name="Lee Y.J."/>
            <person name="Cho A."/>
            <person name="Mun J.H."/>
        </authorList>
    </citation>
    <scope>NUCLEOTIDE SEQUENCE [LARGE SCALE GENOMIC DNA]</scope>
    <source>
        <strain evidence="3">cv. WK10039</strain>
    </source>
</reference>
<comment type="subcellular location">
    <subcellularLocation>
        <location evidence="1">Membrane</location>
    </subcellularLocation>
</comment>
<dbReference type="GO" id="GO:0005886">
    <property type="term" value="C:plasma membrane"/>
    <property type="evidence" value="ECO:0007669"/>
    <property type="project" value="TreeGrafter"/>
</dbReference>
<dbReference type="GO" id="GO:0009506">
    <property type="term" value="C:plasmodesma"/>
    <property type="evidence" value="ECO:0007669"/>
    <property type="project" value="TreeGrafter"/>
</dbReference>
<dbReference type="GeneID" id="108815101"/>
<dbReference type="RefSeq" id="XP_018443262.1">
    <property type="nucleotide sequence ID" value="XM_018587760.2"/>
</dbReference>
<evidence type="ECO:0000256" key="2">
    <source>
        <dbReference type="ARBA" id="ARBA00023136"/>
    </source>
</evidence>
<keyword evidence="3" id="KW-1185">Reference proteome</keyword>
<evidence type="ECO:0000313" key="3">
    <source>
        <dbReference type="Proteomes" id="UP000504610"/>
    </source>
</evidence>
<evidence type="ECO:0000256" key="1">
    <source>
        <dbReference type="ARBA" id="ARBA00004370"/>
    </source>
</evidence>
<dbReference type="GO" id="GO:0098542">
    <property type="term" value="P:defense response to other organism"/>
    <property type="evidence" value="ECO:0007669"/>
    <property type="project" value="InterPro"/>
</dbReference>
<proteinExistence type="predicted"/>
<organism evidence="3 4">
    <name type="scientific">Raphanus sativus</name>
    <name type="common">Radish</name>
    <name type="synonym">Raphanus raphanistrum var. sativus</name>
    <dbReference type="NCBI Taxonomy" id="3726"/>
    <lineage>
        <taxon>Eukaryota</taxon>
        <taxon>Viridiplantae</taxon>
        <taxon>Streptophyta</taxon>
        <taxon>Embryophyta</taxon>
        <taxon>Tracheophyta</taxon>
        <taxon>Spermatophyta</taxon>
        <taxon>Magnoliopsida</taxon>
        <taxon>eudicotyledons</taxon>
        <taxon>Gunneridae</taxon>
        <taxon>Pentapetalae</taxon>
        <taxon>rosids</taxon>
        <taxon>malvids</taxon>
        <taxon>Brassicales</taxon>
        <taxon>Brassicaceae</taxon>
        <taxon>Brassiceae</taxon>
        <taxon>Raphanus</taxon>
    </lineage>
</organism>
<reference evidence="4" key="2">
    <citation type="submission" date="2025-08" db="UniProtKB">
        <authorList>
            <consortium name="RefSeq"/>
        </authorList>
    </citation>
    <scope>IDENTIFICATION</scope>
    <source>
        <tissue evidence="4">Leaf</tissue>
    </source>
</reference>
<evidence type="ECO:0000313" key="4">
    <source>
        <dbReference type="RefSeq" id="XP_018443262.1"/>
    </source>
</evidence>
<name>A0A6J0K5M8_RAPSA</name>
<keyword evidence="2" id="KW-0472">Membrane</keyword>
<dbReference type="PANTHER" id="PTHR31415:SF172">
    <property type="entry name" value="TRANSMEMBRANE PROTEIN"/>
    <property type="match status" value="1"/>
</dbReference>
<protein>
    <submittedName>
        <fullName evidence="4">Uncharacterized protein LOC108815101</fullName>
    </submittedName>
</protein>
<dbReference type="Proteomes" id="UP000504610">
    <property type="component" value="Chromosome 7"/>
</dbReference>
<dbReference type="InterPro" id="IPR044839">
    <property type="entry name" value="NDR1-like"/>
</dbReference>
<dbReference type="KEGG" id="rsz:108815101"/>